<dbReference type="SMART" id="SM00849">
    <property type="entry name" value="Lactamase_B"/>
    <property type="match status" value="1"/>
</dbReference>
<dbReference type="PANTHER" id="PTHR46233">
    <property type="entry name" value="HYDROXYACYLGLUTATHIONE HYDROLASE GLOC"/>
    <property type="match status" value="1"/>
</dbReference>
<evidence type="ECO:0000256" key="2">
    <source>
        <dbReference type="ARBA" id="ARBA00022723"/>
    </source>
</evidence>
<dbReference type="InterPro" id="IPR051453">
    <property type="entry name" value="MBL_Glyoxalase_II"/>
</dbReference>
<evidence type="ECO:0000313" key="7">
    <source>
        <dbReference type="Proteomes" id="UP000219327"/>
    </source>
</evidence>
<dbReference type="AlphaFoldDB" id="A0A2A5WHR4"/>
<dbReference type="PANTHER" id="PTHR46233:SF3">
    <property type="entry name" value="HYDROXYACYLGLUTATHIONE HYDROLASE GLOC"/>
    <property type="match status" value="1"/>
</dbReference>
<evidence type="ECO:0000313" key="6">
    <source>
        <dbReference type="EMBL" id="PDH35784.1"/>
    </source>
</evidence>
<dbReference type="SUPFAM" id="SSF56281">
    <property type="entry name" value="Metallo-hydrolase/oxidoreductase"/>
    <property type="match status" value="1"/>
</dbReference>
<dbReference type="InterPro" id="IPR001279">
    <property type="entry name" value="Metallo-B-lactamas"/>
</dbReference>
<dbReference type="GO" id="GO:0016787">
    <property type="term" value="F:hydrolase activity"/>
    <property type="evidence" value="ECO:0007669"/>
    <property type="project" value="UniProtKB-KW"/>
</dbReference>
<evidence type="ECO:0000256" key="1">
    <source>
        <dbReference type="ARBA" id="ARBA00001947"/>
    </source>
</evidence>
<organism evidence="6 7">
    <name type="scientific">OM182 bacterium MED-G24</name>
    <dbReference type="NCBI Taxonomy" id="1986255"/>
    <lineage>
        <taxon>Bacteria</taxon>
        <taxon>Pseudomonadati</taxon>
        <taxon>Pseudomonadota</taxon>
        <taxon>Gammaproteobacteria</taxon>
        <taxon>OMG group</taxon>
        <taxon>OM182 clade</taxon>
    </lineage>
</organism>
<feature type="domain" description="Metallo-beta-lactamase" evidence="5">
    <location>
        <begin position="63"/>
        <end position="238"/>
    </location>
</feature>
<keyword evidence="3 6" id="KW-0378">Hydrolase</keyword>
<dbReference type="InterPro" id="IPR036866">
    <property type="entry name" value="RibonucZ/Hydroxyglut_hydro"/>
</dbReference>
<dbReference type="CDD" id="cd16275">
    <property type="entry name" value="BaeB-like_MBL-fold"/>
    <property type="match status" value="1"/>
</dbReference>
<dbReference type="Gene3D" id="3.60.15.10">
    <property type="entry name" value="Ribonuclease Z/Hydroxyacylglutathione hydrolase-like"/>
    <property type="match status" value="1"/>
</dbReference>
<sequence length="272" mass="29907">MHDFPPKKAILLTSARIAVQGLGYSCAGTKYEPDNQRWRQRQMSEDAAQSELLVEQIQIGPMENFSYIIGSRSTREVVIVDPAWDIGALVERLEAEDYTLRGALLTHYHPDHCGGAMGGNSIQGVANLMEQMPVPVYANRLEGDGVKKVTGISESDLKRVDSGDKLSIGEVEIEFLHTPGHTPGSQCFRVNNTLVSGDTLFINGCGRVDLPGSDIEDMYYSLQKLAALPDDTLLLPGHNYSDVPNATMAETKQVNVYMRIPDLASWKSLMGH</sequence>
<dbReference type="GO" id="GO:0046872">
    <property type="term" value="F:metal ion binding"/>
    <property type="evidence" value="ECO:0007669"/>
    <property type="project" value="UniProtKB-KW"/>
</dbReference>
<comment type="caution">
    <text evidence="6">The sequence shown here is derived from an EMBL/GenBank/DDBJ whole genome shotgun (WGS) entry which is preliminary data.</text>
</comment>
<keyword evidence="2" id="KW-0479">Metal-binding</keyword>
<accession>A0A2A5WHR4</accession>
<dbReference type="Proteomes" id="UP000219327">
    <property type="component" value="Unassembled WGS sequence"/>
</dbReference>
<name>A0A2A5WHR4_9GAMM</name>
<gene>
    <name evidence="6" type="ORF">CNE99_10650</name>
</gene>
<keyword evidence="4" id="KW-0862">Zinc</keyword>
<dbReference type="Pfam" id="PF00753">
    <property type="entry name" value="Lactamase_B"/>
    <property type="match status" value="1"/>
</dbReference>
<protein>
    <submittedName>
        <fullName evidence="6">MBL fold metallo-hydrolase</fullName>
    </submittedName>
</protein>
<reference evidence="6 7" key="1">
    <citation type="submission" date="2017-08" db="EMBL/GenBank/DDBJ databases">
        <title>Fine stratification of microbial communities through a metagenomic profile of the photic zone.</title>
        <authorList>
            <person name="Haro-Moreno J.M."/>
            <person name="Lopez-Perez M."/>
            <person name="De La Torre J."/>
            <person name="Picazo A."/>
            <person name="Camacho A."/>
            <person name="Rodriguez-Valera F."/>
        </authorList>
    </citation>
    <scope>NUCLEOTIDE SEQUENCE [LARGE SCALE GENOMIC DNA]</scope>
    <source>
        <strain evidence="6">MED-G24</strain>
    </source>
</reference>
<comment type="cofactor">
    <cofactor evidence="1">
        <name>Zn(2+)</name>
        <dbReference type="ChEBI" id="CHEBI:29105"/>
    </cofactor>
</comment>
<evidence type="ECO:0000256" key="4">
    <source>
        <dbReference type="ARBA" id="ARBA00022833"/>
    </source>
</evidence>
<dbReference type="EMBL" id="NTKD01000082">
    <property type="protein sequence ID" value="PDH35784.1"/>
    <property type="molecule type" value="Genomic_DNA"/>
</dbReference>
<evidence type="ECO:0000256" key="3">
    <source>
        <dbReference type="ARBA" id="ARBA00022801"/>
    </source>
</evidence>
<proteinExistence type="predicted"/>
<evidence type="ECO:0000259" key="5">
    <source>
        <dbReference type="SMART" id="SM00849"/>
    </source>
</evidence>